<evidence type="ECO:0000313" key="1">
    <source>
        <dbReference type="EMBL" id="CUI17456.1"/>
    </source>
</evidence>
<dbReference type="EMBL" id="LN879502">
    <property type="protein sequence ID" value="CUI17456.1"/>
    <property type="molecule type" value="Genomic_DNA"/>
</dbReference>
<dbReference type="Pfam" id="PF24683">
    <property type="entry name" value="CT021"/>
    <property type="match status" value="1"/>
</dbReference>
<dbReference type="InParanoid" id="A0A0U5ETC3"/>
<dbReference type="InterPro" id="IPR056408">
    <property type="entry name" value="CT021-like"/>
</dbReference>
<organism evidence="1 2">
    <name type="scientific">Candidatus Protochlamydia naegleriophila</name>
    <dbReference type="NCBI Taxonomy" id="389348"/>
    <lineage>
        <taxon>Bacteria</taxon>
        <taxon>Pseudomonadati</taxon>
        <taxon>Chlamydiota</taxon>
        <taxon>Chlamydiia</taxon>
        <taxon>Parachlamydiales</taxon>
        <taxon>Parachlamydiaceae</taxon>
        <taxon>Candidatus Protochlamydia</taxon>
    </lineage>
</organism>
<gene>
    <name evidence="1" type="ORF">PNK_1850</name>
</gene>
<name>A0A0U5ETC3_9BACT</name>
<dbReference type="Proteomes" id="UP000069902">
    <property type="component" value="Chromosome cPNK"/>
</dbReference>
<keyword evidence="2" id="KW-1185">Reference proteome</keyword>
<dbReference type="KEGG" id="pnl:PNK_1850"/>
<protein>
    <submittedName>
        <fullName evidence="1">Uncharacterized protein</fullName>
    </submittedName>
</protein>
<reference evidence="2" key="1">
    <citation type="submission" date="2015-09" db="EMBL/GenBank/DDBJ databases">
        <authorList>
            <person name="Bertelli C."/>
        </authorList>
    </citation>
    <scope>NUCLEOTIDE SEQUENCE [LARGE SCALE GENOMIC DNA]</scope>
    <source>
        <strain evidence="2">KNic</strain>
    </source>
</reference>
<accession>A0A0U5ETC3</accession>
<evidence type="ECO:0000313" key="2">
    <source>
        <dbReference type="Proteomes" id="UP000069902"/>
    </source>
</evidence>
<sequence>MRRSFAFMIFLLCWMLPGISPLEADGLVLRENLKRAQPGDYLVISSSKTDTLMHIYDKQNNILTIEEIAVPQGRRSNKIGWKEWVGQNAPGNTSWVMYEIDLHTGQMLRYYSFSKNGWFEIPDADNFLSKLLNLKLAQIPLEARKRVGPKPNSGPDWRPLWQPRMIAEGRPINNVQFDAWRTKWPRDGSELSGKVIEIYLPQDSQRYPSYFPYWLQINGVVGKAKIRMIDSGSNLQSPKPSLSALSSH</sequence>
<proteinExistence type="predicted"/>
<dbReference type="RefSeq" id="WP_197560208.1">
    <property type="nucleotide sequence ID" value="NZ_LN879502.1"/>
</dbReference>
<dbReference type="AlphaFoldDB" id="A0A0U5ETC3"/>
<dbReference type="STRING" id="389348.PNK_1850"/>
<dbReference type="PATRIC" id="fig|389348.3.peg.2077"/>